<sequence>MAKKKCVAMLLAGGKGSRLNSLTKELAKPAVPFGGKYRIIDFTLSNCTNSGIDTVGVLTQYQPLLLNSYIGIGSAWDLDRKDGGVTVLPPYSESSEVKWYTGTASAIYQNMNYLKQYQPDYVLILSGDHIYKMNYESMLEYHIEKRADVTISLIEVPWAEASRFGIMNTNEDLRIVEFEEKPSSPKNNLASMGIYIFSWNILKEYLEMDDRNPESSHDFGKDVIPMLLEENKKLFAYPFKGYWKDVGTVQSLWEANMDLLNEECELDLFDHDWRIYSVNPNQPPQYISSDAIVRESLINEGCTINGEIEKSVLFQGVSVGSGSTIKESVIMPDAVIGSNCLIERAIVPFDVKIPDGTVIRSFEDEIILVTEEMLSGLYSAF</sequence>
<dbReference type="PROSITE" id="PS00810">
    <property type="entry name" value="ADP_GLC_PYROPHOSPH_3"/>
    <property type="match status" value="1"/>
</dbReference>
<feature type="site" description="Could play a key role in the communication between the regulatory and the substrate sites" evidence="9">
    <location>
        <position position="99"/>
    </location>
</feature>
<accession>A0AB94IFF9</accession>
<evidence type="ECO:0000313" key="12">
    <source>
        <dbReference type="EMBL" id="ETI65847.1"/>
    </source>
</evidence>
<keyword evidence="6 9" id="KW-0067">ATP-binding</keyword>
<dbReference type="Pfam" id="PF00483">
    <property type="entry name" value="NTP_transferase"/>
    <property type="match status" value="1"/>
</dbReference>
<evidence type="ECO:0000256" key="1">
    <source>
        <dbReference type="ARBA" id="ARBA00010443"/>
    </source>
</evidence>
<dbReference type="RefSeq" id="WP_024031271.1">
    <property type="nucleotide sequence ID" value="NZ_ALAN01000220.1"/>
</dbReference>
<dbReference type="NCBIfam" id="TIGR02091">
    <property type="entry name" value="glgC"/>
    <property type="match status" value="1"/>
</dbReference>
<keyword evidence="13" id="KW-1185">Reference proteome</keyword>
<organism evidence="12 13">
    <name type="scientific">Neobacillus vireti LMG 21834</name>
    <dbReference type="NCBI Taxonomy" id="1131730"/>
    <lineage>
        <taxon>Bacteria</taxon>
        <taxon>Bacillati</taxon>
        <taxon>Bacillota</taxon>
        <taxon>Bacilli</taxon>
        <taxon>Bacillales</taxon>
        <taxon>Bacillaceae</taxon>
        <taxon>Neobacillus</taxon>
    </lineage>
</organism>
<evidence type="ECO:0000256" key="8">
    <source>
        <dbReference type="ARBA" id="ARBA00023277"/>
    </source>
</evidence>
<dbReference type="EMBL" id="ALAN01000220">
    <property type="protein sequence ID" value="ETI65847.1"/>
    <property type="molecule type" value="Genomic_DNA"/>
</dbReference>
<evidence type="ECO:0000256" key="9">
    <source>
        <dbReference type="HAMAP-Rule" id="MF_00624"/>
    </source>
</evidence>
<dbReference type="Pfam" id="PF24894">
    <property type="entry name" value="Hexapep_GlmU"/>
    <property type="match status" value="1"/>
</dbReference>
<dbReference type="PROSITE" id="PS00808">
    <property type="entry name" value="ADP_GLC_PYROPHOSPH_1"/>
    <property type="match status" value="1"/>
</dbReference>
<dbReference type="EC" id="2.7.7.27" evidence="9"/>
<feature type="binding site" evidence="9">
    <location>
        <position position="165"/>
    </location>
    <ligand>
        <name>alpha-D-glucose 1-phosphate</name>
        <dbReference type="ChEBI" id="CHEBI:58601"/>
    </ligand>
</feature>
<evidence type="ECO:0000313" key="13">
    <source>
        <dbReference type="Proteomes" id="UP000018877"/>
    </source>
</evidence>
<keyword evidence="7 9" id="KW-0320">Glycogen biosynthesis</keyword>
<dbReference type="InterPro" id="IPR005836">
    <property type="entry name" value="ADP_Glu_pyroP_CS"/>
</dbReference>
<dbReference type="CDD" id="cd04651">
    <property type="entry name" value="LbH_G1P_AT_C"/>
    <property type="match status" value="1"/>
</dbReference>
<keyword evidence="4 9" id="KW-0548">Nucleotidyltransferase</keyword>
<evidence type="ECO:0000256" key="2">
    <source>
        <dbReference type="ARBA" id="ARBA00022600"/>
    </source>
</evidence>
<dbReference type="GO" id="GO:0005524">
    <property type="term" value="F:ATP binding"/>
    <property type="evidence" value="ECO:0007669"/>
    <property type="project" value="UniProtKB-KW"/>
</dbReference>
<comment type="subunit">
    <text evidence="9">Homotetramer.</text>
</comment>
<dbReference type="Proteomes" id="UP000018877">
    <property type="component" value="Unassembled WGS sequence"/>
</dbReference>
<protein>
    <recommendedName>
        <fullName evidence="9">Glucose-1-phosphate adenylyltransferase</fullName>
        <ecNumber evidence="9">2.7.7.27</ecNumber>
    </recommendedName>
    <alternativeName>
        <fullName evidence="9">ADP-glucose pyrophosphorylase</fullName>
        <shortName evidence="9">ADPGlc PPase</shortName>
    </alternativeName>
    <alternativeName>
        <fullName evidence="9">ADP-glucose synthase</fullName>
    </alternativeName>
</protein>
<comment type="caution">
    <text evidence="12">The sequence shown here is derived from an EMBL/GenBank/DDBJ whole genome shotgun (WGS) entry which is preliminary data.</text>
</comment>
<dbReference type="SUPFAM" id="SSF51161">
    <property type="entry name" value="Trimeric LpxA-like enzymes"/>
    <property type="match status" value="1"/>
</dbReference>
<dbReference type="AlphaFoldDB" id="A0AB94IFF9"/>
<feature type="domain" description="Glucose-1-phosphate adenylyltransferase/Bifunctional protein GlmU-like C-terminal hexapeptide" evidence="11">
    <location>
        <begin position="291"/>
        <end position="359"/>
    </location>
</feature>
<feature type="site" description="Could play a key role in the communication between the regulatory and the substrate sites" evidence="9">
    <location>
        <position position="60"/>
    </location>
</feature>
<dbReference type="InterPro" id="IPR011004">
    <property type="entry name" value="Trimer_LpxA-like_sf"/>
</dbReference>
<feature type="domain" description="Nucleotidyl transferase" evidence="10">
    <location>
        <begin position="8"/>
        <end position="261"/>
    </location>
</feature>
<comment type="function">
    <text evidence="9">Involved in the biosynthesis of ADP-glucose, a building block required for the elongation reactions to produce glycogen. Catalyzes the reaction between ATP and alpha-D-glucose 1-phosphate (G1P) to produce pyrophosphate and ADP-Glc.</text>
</comment>
<feature type="binding site" evidence="9">
    <location>
        <begin position="180"/>
        <end position="181"/>
    </location>
    <ligand>
        <name>alpha-D-glucose 1-phosphate</name>
        <dbReference type="ChEBI" id="CHEBI:58601"/>
    </ligand>
</feature>
<dbReference type="Gene3D" id="3.90.550.10">
    <property type="entry name" value="Spore Coat Polysaccharide Biosynthesis Protein SpsA, Chain A"/>
    <property type="match status" value="1"/>
</dbReference>
<gene>
    <name evidence="9 12" type="primary">glgC</name>
    <name evidence="12" type="ORF">BAVI_25594</name>
</gene>
<dbReference type="Gene3D" id="2.160.10.10">
    <property type="entry name" value="Hexapeptide repeat proteins"/>
    <property type="match status" value="1"/>
</dbReference>
<name>A0AB94IFF9_9BACI</name>
<keyword evidence="3 9" id="KW-0808">Transferase</keyword>
<evidence type="ECO:0000256" key="3">
    <source>
        <dbReference type="ARBA" id="ARBA00022679"/>
    </source>
</evidence>
<comment type="pathway">
    <text evidence="9">Glycan biosynthesis; glycogen biosynthesis.</text>
</comment>
<dbReference type="NCBIfam" id="NF003670">
    <property type="entry name" value="PRK05293.1"/>
    <property type="match status" value="1"/>
</dbReference>
<feature type="binding site" evidence="9">
    <location>
        <position position="100"/>
    </location>
    <ligand>
        <name>alpha-D-glucose 1-phosphate</name>
        <dbReference type="ChEBI" id="CHEBI:58601"/>
    </ligand>
</feature>
<dbReference type="GO" id="GO:0008878">
    <property type="term" value="F:glucose-1-phosphate adenylyltransferase activity"/>
    <property type="evidence" value="ECO:0007669"/>
    <property type="project" value="UniProtKB-UniRule"/>
</dbReference>
<keyword evidence="5 9" id="KW-0547">Nucleotide-binding</keyword>
<keyword evidence="2 9" id="KW-0321">Glycogen metabolism</keyword>
<dbReference type="InterPro" id="IPR005835">
    <property type="entry name" value="NTP_transferase_dom"/>
</dbReference>
<dbReference type="PANTHER" id="PTHR43523">
    <property type="entry name" value="GLUCOSE-1-PHOSPHATE ADENYLYLTRANSFERASE-RELATED"/>
    <property type="match status" value="1"/>
</dbReference>
<dbReference type="SUPFAM" id="SSF53448">
    <property type="entry name" value="Nucleotide-diphospho-sugar transferases"/>
    <property type="match status" value="1"/>
</dbReference>
<feature type="binding site" evidence="9">
    <location>
        <position position="191"/>
    </location>
    <ligand>
        <name>alpha-D-glucose 1-phosphate</name>
        <dbReference type="ChEBI" id="CHEBI:58601"/>
    </ligand>
</feature>
<dbReference type="GO" id="GO:0005978">
    <property type="term" value="P:glycogen biosynthetic process"/>
    <property type="evidence" value="ECO:0007669"/>
    <property type="project" value="UniProtKB-UniRule"/>
</dbReference>
<dbReference type="InterPro" id="IPR011831">
    <property type="entry name" value="ADP-Glc_PPase"/>
</dbReference>
<proteinExistence type="inferred from homology"/>
<dbReference type="CDD" id="cd02508">
    <property type="entry name" value="ADP_Glucose_PP"/>
    <property type="match status" value="1"/>
</dbReference>
<reference evidence="12 13" key="1">
    <citation type="journal article" date="2014" name="Environ. Microbiol.">
        <title>The nitrate-ammonifying and nosZ-carrying bacterium Bacillus vireti is a potent source and sink for nitric and nitrous oxide under high nitrate conditions.</title>
        <authorList>
            <person name="Mania D."/>
            <person name="Heylen K."/>
            <person name="van Spanning R.J."/>
            <person name="Frostegard A."/>
        </authorList>
    </citation>
    <scope>NUCLEOTIDE SEQUENCE [LARGE SCALE GENOMIC DNA]</scope>
    <source>
        <strain evidence="12 13">LMG 21834</strain>
    </source>
</reference>
<evidence type="ECO:0000259" key="11">
    <source>
        <dbReference type="Pfam" id="PF24894"/>
    </source>
</evidence>
<evidence type="ECO:0000256" key="4">
    <source>
        <dbReference type="ARBA" id="ARBA00022695"/>
    </source>
</evidence>
<dbReference type="InterPro" id="IPR029044">
    <property type="entry name" value="Nucleotide-diphossugar_trans"/>
</dbReference>
<dbReference type="HAMAP" id="MF_00624">
    <property type="entry name" value="GlgC"/>
    <property type="match status" value="1"/>
</dbReference>
<dbReference type="InterPro" id="IPR023049">
    <property type="entry name" value="GlgC_bac"/>
</dbReference>
<evidence type="ECO:0000256" key="7">
    <source>
        <dbReference type="ARBA" id="ARBA00023056"/>
    </source>
</evidence>
<evidence type="ECO:0000256" key="5">
    <source>
        <dbReference type="ARBA" id="ARBA00022741"/>
    </source>
</evidence>
<keyword evidence="8 9" id="KW-0119">Carbohydrate metabolism</keyword>
<evidence type="ECO:0000256" key="6">
    <source>
        <dbReference type="ARBA" id="ARBA00022840"/>
    </source>
</evidence>
<dbReference type="PANTHER" id="PTHR43523:SF2">
    <property type="entry name" value="GLUCOSE-1-PHOSPHATE ADENYLYLTRANSFERASE"/>
    <property type="match status" value="1"/>
</dbReference>
<comment type="similarity">
    <text evidence="1 9">Belongs to the bacterial/plant glucose-1-phosphate adenylyltransferase family.</text>
</comment>
<evidence type="ECO:0000259" key="10">
    <source>
        <dbReference type="Pfam" id="PF00483"/>
    </source>
</evidence>
<dbReference type="PROSITE" id="PS00809">
    <property type="entry name" value="ADP_GLC_PYROPHOSPH_2"/>
    <property type="match status" value="1"/>
</dbReference>
<comment type="catalytic activity">
    <reaction evidence="9">
        <text>alpha-D-glucose 1-phosphate + ATP + H(+) = ADP-alpha-D-glucose + diphosphate</text>
        <dbReference type="Rhea" id="RHEA:12120"/>
        <dbReference type="ChEBI" id="CHEBI:15378"/>
        <dbReference type="ChEBI" id="CHEBI:30616"/>
        <dbReference type="ChEBI" id="CHEBI:33019"/>
        <dbReference type="ChEBI" id="CHEBI:57498"/>
        <dbReference type="ChEBI" id="CHEBI:58601"/>
        <dbReference type="EC" id="2.7.7.27"/>
    </reaction>
</comment>
<dbReference type="InterPro" id="IPR056818">
    <property type="entry name" value="GlmU/GlgC-like_hexapep"/>
</dbReference>